<sequence length="190" mass="21162">MSGLEPTDGGPLKQPATLEGASADSLNILARTHEFPAFYRSMIRSLVWFLMNQGANAHLAADIAQDTMMKAYRRWNDIEQPRAWVHRVASRALVRHIATVLEEPAEDVPEPSSLLPRPDAIATWESEQDILRVLRALPPRQRQVLAWTLSGYSSTEIAEELGMTAEAVRSSLKKARRTATQFLSQTGDAK</sequence>
<keyword evidence="4" id="KW-0238">DNA-binding</keyword>
<keyword evidence="8" id="KW-1185">Reference proteome</keyword>
<dbReference type="GO" id="GO:0016987">
    <property type="term" value="F:sigma factor activity"/>
    <property type="evidence" value="ECO:0007669"/>
    <property type="project" value="UniProtKB-KW"/>
</dbReference>
<evidence type="ECO:0000256" key="4">
    <source>
        <dbReference type="ARBA" id="ARBA00023125"/>
    </source>
</evidence>
<dbReference type="InterPro" id="IPR036388">
    <property type="entry name" value="WH-like_DNA-bd_sf"/>
</dbReference>
<dbReference type="InterPro" id="IPR013249">
    <property type="entry name" value="RNA_pol_sigma70_r4_t2"/>
</dbReference>
<gene>
    <name evidence="7" type="ORF">DWB77_00601</name>
</gene>
<dbReference type="RefSeq" id="WP_120719744.1">
    <property type="nucleotide sequence ID" value="NZ_CP032698.1"/>
</dbReference>
<dbReference type="PANTHER" id="PTHR43133">
    <property type="entry name" value="RNA POLYMERASE ECF-TYPE SIGMA FACTO"/>
    <property type="match status" value="1"/>
</dbReference>
<evidence type="ECO:0000259" key="6">
    <source>
        <dbReference type="SMART" id="SM00421"/>
    </source>
</evidence>
<evidence type="ECO:0000256" key="5">
    <source>
        <dbReference type="ARBA" id="ARBA00023163"/>
    </source>
</evidence>
<dbReference type="Proteomes" id="UP000271554">
    <property type="component" value="Chromosome"/>
</dbReference>
<dbReference type="AlphaFoldDB" id="A0A387H534"/>
<evidence type="ECO:0000256" key="2">
    <source>
        <dbReference type="ARBA" id="ARBA00023015"/>
    </source>
</evidence>
<dbReference type="EMBL" id="CP032698">
    <property type="protein sequence ID" value="AYG78494.1"/>
    <property type="molecule type" value="Genomic_DNA"/>
</dbReference>
<dbReference type="Gene3D" id="1.10.10.10">
    <property type="entry name" value="Winged helix-like DNA-binding domain superfamily/Winged helix DNA-binding domain"/>
    <property type="match status" value="1"/>
</dbReference>
<keyword evidence="3" id="KW-0731">Sigma factor</keyword>
<dbReference type="InterPro" id="IPR000792">
    <property type="entry name" value="Tscrpt_reg_LuxR_C"/>
</dbReference>
<dbReference type="SUPFAM" id="SSF88659">
    <property type="entry name" value="Sigma3 and sigma4 domains of RNA polymerase sigma factors"/>
    <property type="match status" value="1"/>
</dbReference>
<evidence type="ECO:0000256" key="1">
    <source>
        <dbReference type="ARBA" id="ARBA00010641"/>
    </source>
</evidence>
<dbReference type="InterPro" id="IPR039425">
    <property type="entry name" value="RNA_pol_sigma-70-like"/>
</dbReference>
<dbReference type="InterPro" id="IPR014284">
    <property type="entry name" value="RNA_pol_sigma-70_dom"/>
</dbReference>
<organism evidence="7 8">
    <name type="scientific">Streptomyces hundungensis</name>
    <dbReference type="NCBI Taxonomy" id="1077946"/>
    <lineage>
        <taxon>Bacteria</taxon>
        <taxon>Bacillati</taxon>
        <taxon>Actinomycetota</taxon>
        <taxon>Actinomycetes</taxon>
        <taxon>Kitasatosporales</taxon>
        <taxon>Streptomycetaceae</taxon>
        <taxon>Streptomyces</taxon>
    </lineage>
</organism>
<name>A0A387H534_9ACTN</name>
<feature type="domain" description="HTH luxR-type" evidence="6">
    <location>
        <begin position="134"/>
        <end position="186"/>
    </location>
</feature>
<dbReference type="InterPro" id="IPR007627">
    <property type="entry name" value="RNA_pol_sigma70_r2"/>
</dbReference>
<proteinExistence type="inferred from homology"/>
<dbReference type="KEGG" id="shun:DWB77_00601"/>
<evidence type="ECO:0000256" key="3">
    <source>
        <dbReference type="ARBA" id="ARBA00023082"/>
    </source>
</evidence>
<dbReference type="PANTHER" id="PTHR43133:SF8">
    <property type="entry name" value="RNA POLYMERASE SIGMA FACTOR HI_1459-RELATED"/>
    <property type="match status" value="1"/>
</dbReference>
<keyword evidence="2" id="KW-0805">Transcription regulation</keyword>
<dbReference type="OrthoDB" id="3608473at2"/>
<dbReference type="NCBIfam" id="TIGR02937">
    <property type="entry name" value="sigma70-ECF"/>
    <property type="match status" value="1"/>
</dbReference>
<dbReference type="Pfam" id="PF04542">
    <property type="entry name" value="Sigma70_r2"/>
    <property type="match status" value="1"/>
</dbReference>
<protein>
    <recommendedName>
        <fullName evidence="6">HTH luxR-type domain-containing protein</fullName>
    </recommendedName>
</protein>
<evidence type="ECO:0000313" key="7">
    <source>
        <dbReference type="EMBL" id="AYG78494.1"/>
    </source>
</evidence>
<dbReference type="SUPFAM" id="SSF88946">
    <property type="entry name" value="Sigma2 domain of RNA polymerase sigma factors"/>
    <property type="match status" value="1"/>
</dbReference>
<dbReference type="SMART" id="SM00421">
    <property type="entry name" value="HTH_LUXR"/>
    <property type="match status" value="1"/>
</dbReference>
<dbReference type="Gene3D" id="1.10.1740.10">
    <property type="match status" value="1"/>
</dbReference>
<dbReference type="InterPro" id="IPR013325">
    <property type="entry name" value="RNA_pol_sigma_r2"/>
</dbReference>
<dbReference type="GO" id="GO:0006352">
    <property type="term" value="P:DNA-templated transcription initiation"/>
    <property type="evidence" value="ECO:0007669"/>
    <property type="project" value="InterPro"/>
</dbReference>
<reference evidence="7 8" key="1">
    <citation type="submission" date="2018-10" db="EMBL/GenBank/DDBJ databases">
        <title>Relationship between Morphology and Antimicrobial Activity in Streptomyces.</title>
        <authorList>
            <person name="Kang H.J."/>
            <person name="Kim S.B."/>
        </authorList>
    </citation>
    <scope>NUCLEOTIDE SEQUENCE [LARGE SCALE GENOMIC DNA]</scope>
    <source>
        <strain evidence="7 8">BH38</strain>
    </source>
</reference>
<dbReference type="GO" id="GO:0003677">
    <property type="term" value="F:DNA binding"/>
    <property type="evidence" value="ECO:0007669"/>
    <property type="project" value="UniProtKB-KW"/>
</dbReference>
<evidence type="ECO:0000313" key="8">
    <source>
        <dbReference type="Proteomes" id="UP000271554"/>
    </source>
</evidence>
<dbReference type="CDD" id="cd06171">
    <property type="entry name" value="Sigma70_r4"/>
    <property type="match status" value="1"/>
</dbReference>
<accession>A0A387H534</accession>
<keyword evidence="5" id="KW-0804">Transcription</keyword>
<comment type="similarity">
    <text evidence="1">Belongs to the sigma-70 factor family. ECF subfamily.</text>
</comment>
<dbReference type="InterPro" id="IPR013324">
    <property type="entry name" value="RNA_pol_sigma_r3/r4-like"/>
</dbReference>
<dbReference type="Pfam" id="PF08281">
    <property type="entry name" value="Sigma70_r4_2"/>
    <property type="match status" value="1"/>
</dbReference>